<dbReference type="PROSITE" id="PS50943">
    <property type="entry name" value="HTH_CROC1"/>
    <property type="match status" value="1"/>
</dbReference>
<dbReference type="InterPro" id="IPR010982">
    <property type="entry name" value="Lambda_DNA-bd_dom_sf"/>
</dbReference>
<feature type="repeat" description="TPR" evidence="1">
    <location>
        <begin position="268"/>
        <end position="301"/>
    </location>
</feature>
<dbReference type="GO" id="GO:0003677">
    <property type="term" value="F:DNA binding"/>
    <property type="evidence" value="ECO:0007669"/>
    <property type="project" value="InterPro"/>
</dbReference>
<dbReference type="OrthoDB" id="252257at2"/>
<dbReference type="InterPro" id="IPR019734">
    <property type="entry name" value="TPR_rpt"/>
</dbReference>
<dbReference type="CDD" id="cd00093">
    <property type="entry name" value="HTH_XRE"/>
    <property type="match status" value="1"/>
</dbReference>
<dbReference type="PROSITE" id="PS50005">
    <property type="entry name" value="TPR"/>
    <property type="match status" value="1"/>
</dbReference>
<protein>
    <submittedName>
        <fullName evidence="3">Transcriptional regulator</fullName>
    </submittedName>
</protein>
<reference evidence="4" key="1">
    <citation type="submission" date="2017-11" db="EMBL/GenBank/DDBJ databases">
        <authorList>
            <person name="Zhu W."/>
        </authorList>
    </citation>
    <scope>NUCLEOTIDE SEQUENCE [LARGE SCALE GENOMIC DNA]</scope>
    <source>
        <strain evidence="4">160</strain>
    </source>
</reference>
<proteinExistence type="predicted"/>
<dbReference type="AlphaFoldDB" id="A0A345PE41"/>
<organism evidence="3 4">
    <name type="scientific">Oceanobacillus zhaokaii</name>
    <dbReference type="NCBI Taxonomy" id="2052660"/>
    <lineage>
        <taxon>Bacteria</taxon>
        <taxon>Bacillati</taxon>
        <taxon>Bacillota</taxon>
        <taxon>Bacilli</taxon>
        <taxon>Bacillales</taxon>
        <taxon>Bacillaceae</taxon>
        <taxon>Oceanobacillus</taxon>
    </lineage>
</organism>
<dbReference type="SUPFAM" id="SSF47413">
    <property type="entry name" value="lambda repressor-like DNA-binding domains"/>
    <property type="match status" value="1"/>
</dbReference>
<dbReference type="KEGG" id="ocn:CUC15_04675"/>
<feature type="domain" description="HTH cro/C1-type" evidence="2">
    <location>
        <begin position="9"/>
        <end position="61"/>
    </location>
</feature>
<dbReference type="Pfam" id="PF01381">
    <property type="entry name" value="HTH_3"/>
    <property type="match status" value="1"/>
</dbReference>
<evidence type="ECO:0000259" key="2">
    <source>
        <dbReference type="PROSITE" id="PS50943"/>
    </source>
</evidence>
<name>A0A345PE41_9BACI</name>
<dbReference type="InterPro" id="IPR011990">
    <property type="entry name" value="TPR-like_helical_dom_sf"/>
</dbReference>
<dbReference type="EMBL" id="CP024848">
    <property type="protein sequence ID" value="AXI08271.1"/>
    <property type="molecule type" value="Genomic_DNA"/>
</dbReference>
<keyword evidence="1" id="KW-0802">TPR repeat</keyword>
<dbReference type="SMART" id="SM00028">
    <property type="entry name" value="TPR"/>
    <property type="match status" value="5"/>
</dbReference>
<dbReference type="RefSeq" id="WP_114915564.1">
    <property type="nucleotide sequence ID" value="NZ_CP024848.1"/>
</dbReference>
<keyword evidence="4" id="KW-1185">Reference proteome</keyword>
<dbReference type="SUPFAM" id="SSF48452">
    <property type="entry name" value="TPR-like"/>
    <property type="match status" value="1"/>
</dbReference>
<gene>
    <name evidence="3" type="ORF">CUC15_04675</name>
</gene>
<dbReference type="Gene3D" id="1.25.40.10">
    <property type="entry name" value="Tetratricopeptide repeat domain"/>
    <property type="match status" value="1"/>
</dbReference>
<dbReference type="SMART" id="SM00530">
    <property type="entry name" value="HTH_XRE"/>
    <property type="match status" value="1"/>
</dbReference>
<evidence type="ECO:0000256" key="1">
    <source>
        <dbReference type="PROSITE-ProRule" id="PRU00339"/>
    </source>
</evidence>
<dbReference type="Proteomes" id="UP000253908">
    <property type="component" value="Chromosome"/>
</dbReference>
<evidence type="ECO:0000313" key="4">
    <source>
        <dbReference type="Proteomes" id="UP000253908"/>
    </source>
</evidence>
<accession>A0A345PE41</accession>
<dbReference type="InterPro" id="IPR001387">
    <property type="entry name" value="Cro/C1-type_HTH"/>
</dbReference>
<dbReference type="Gene3D" id="1.10.260.40">
    <property type="entry name" value="lambda repressor-like DNA-binding domains"/>
    <property type="match status" value="1"/>
</dbReference>
<sequence>MRDSVGYRIKYFRSKLNMTQAELSKGIISVSYLSKIENGNADPPEEILELLKNRLDITQNIDDTCEVEETIIQFFHNLFYKETDEADKNYKLLIKDLYLITNNDLLYLLEIHKLQYFILLKKDKQAAEQYFKLNKQSKHFSNKHKYYWLKFSAYYYFRRLSYSKALELYQQASSYLDSNIDSRIEEESDLHYMIAVTASHIRKIHLALVYANKSLEYYRSIYNLKRAAECHIIIGISLRRINEYKKSLESYQLASTIAKSIHNNRIYSLSIQNMGKLYSVMNDSKQAIEYYLKSYELRADSPPEKQVIPVSSLMKEYYIKNDLFNAEYWLDKGLQISSSLSPADSIYVYEFKVYNNLIKGFGDSFEDLILNNVLPFLKEKQLHYEQYTYLKILAKYYYNIRKYKLAAKYFDYASIVITNSYME</sequence>
<evidence type="ECO:0000313" key="3">
    <source>
        <dbReference type="EMBL" id="AXI08271.1"/>
    </source>
</evidence>